<feature type="transmembrane region" description="Helical" evidence="7">
    <location>
        <begin position="326"/>
        <end position="348"/>
    </location>
</feature>
<evidence type="ECO:0000256" key="7">
    <source>
        <dbReference type="SAM" id="Phobius"/>
    </source>
</evidence>
<keyword evidence="3" id="KW-1003">Cell membrane</keyword>
<feature type="transmembrane region" description="Helical" evidence="7">
    <location>
        <begin position="147"/>
        <end position="165"/>
    </location>
</feature>
<dbReference type="GO" id="GO:0005886">
    <property type="term" value="C:plasma membrane"/>
    <property type="evidence" value="ECO:0007669"/>
    <property type="project" value="UniProtKB-SubCell"/>
</dbReference>
<feature type="transmembrane region" description="Helical" evidence="7">
    <location>
        <begin position="177"/>
        <end position="197"/>
    </location>
</feature>
<feature type="transmembrane region" description="Helical" evidence="7">
    <location>
        <begin position="368"/>
        <end position="395"/>
    </location>
</feature>
<feature type="transmembrane region" description="Helical" evidence="7">
    <location>
        <begin position="42"/>
        <end position="69"/>
    </location>
</feature>
<accession>A0A239EQX5</accession>
<dbReference type="EMBL" id="FZNR01000016">
    <property type="protein sequence ID" value="SNS46264.1"/>
    <property type="molecule type" value="Genomic_DNA"/>
</dbReference>
<keyword evidence="4 7" id="KW-0812">Transmembrane</keyword>
<feature type="transmembrane region" description="Helical" evidence="7">
    <location>
        <begin position="433"/>
        <end position="451"/>
    </location>
</feature>
<keyword evidence="5 7" id="KW-1133">Transmembrane helix</keyword>
<protein>
    <submittedName>
        <fullName evidence="9">Membrane protein DedA, SNARE-associated domain</fullName>
    </submittedName>
</protein>
<evidence type="ECO:0000259" key="8">
    <source>
        <dbReference type="Pfam" id="PF09335"/>
    </source>
</evidence>
<feature type="transmembrane region" description="Helical" evidence="7">
    <location>
        <begin position="14"/>
        <end position="36"/>
    </location>
</feature>
<keyword evidence="6 7" id="KW-0472">Membrane</keyword>
<organism evidence="9 10">
    <name type="scientific">Actinoplanes regularis</name>
    <dbReference type="NCBI Taxonomy" id="52697"/>
    <lineage>
        <taxon>Bacteria</taxon>
        <taxon>Bacillati</taxon>
        <taxon>Actinomycetota</taxon>
        <taxon>Actinomycetes</taxon>
        <taxon>Micromonosporales</taxon>
        <taxon>Micromonosporaceae</taxon>
        <taxon>Actinoplanes</taxon>
    </lineage>
</organism>
<proteinExistence type="inferred from homology"/>
<evidence type="ECO:0000256" key="4">
    <source>
        <dbReference type="ARBA" id="ARBA00022692"/>
    </source>
</evidence>
<dbReference type="InterPro" id="IPR032816">
    <property type="entry name" value="VTT_dom"/>
</dbReference>
<comment type="similarity">
    <text evidence="2">Belongs to the DedA family.</text>
</comment>
<sequence length="474" mass="49923">MGWLDDLLGGLPPVLVYLVVAVLVTAETAFVAGVLLPSATALVALGLLANAGVVPVTPALLVAVAAALLGGNLAYRRAASPARAGSRWARSATGRYGARAERLFARHGGRAIFLGQWVVGARTLMPRLAGRNGVPPKRFTLWHTPAATLWALWMVGASYLAGAGYDVLAARAGRAAGALAALTLIILGLILTGRWLGQNPFPVRTMSRSLRHLAPPRFRRGPANLRAQAVQWHPIVAVAFSLGLLTVLAVLLVEVIPPVVRFSGLAGADESIGEWARSQWTSDGYLFAFSTVTTLTPEVLLALTLPIALLRWWWRRRTGAALSESLGPLLPMLVLAAVLSAVATPGWRAAELVFPAPSEFDGPLPPDAFATVLAGLSAGATAQVAAAAGLLAWLLAEDLSWRWRVTVWTTAAVLVAVCAGSWIYLGWSRTSETVAAIVLGVSWAALNAAIWSARARTRPAPPAEPVRELVAAAR</sequence>
<feature type="transmembrane region" description="Helical" evidence="7">
    <location>
        <begin position="285"/>
        <end position="314"/>
    </location>
</feature>
<evidence type="ECO:0000313" key="9">
    <source>
        <dbReference type="EMBL" id="SNS46264.1"/>
    </source>
</evidence>
<dbReference type="AlphaFoldDB" id="A0A239EQX5"/>
<feature type="domain" description="VTT" evidence="8">
    <location>
        <begin position="36"/>
        <end position="159"/>
    </location>
</feature>
<evidence type="ECO:0000256" key="5">
    <source>
        <dbReference type="ARBA" id="ARBA00022989"/>
    </source>
</evidence>
<reference evidence="9 10" key="1">
    <citation type="submission" date="2017-06" db="EMBL/GenBank/DDBJ databases">
        <authorList>
            <person name="Kim H.J."/>
            <person name="Triplett B.A."/>
        </authorList>
    </citation>
    <scope>NUCLEOTIDE SEQUENCE [LARGE SCALE GENOMIC DNA]</scope>
    <source>
        <strain evidence="9 10">DSM 43151</strain>
    </source>
</reference>
<evidence type="ECO:0000256" key="2">
    <source>
        <dbReference type="ARBA" id="ARBA00010792"/>
    </source>
</evidence>
<evidence type="ECO:0000313" key="10">
    <source>
        <dbReference type="Proteomes" id="UP000198415"/>
    </source>
</evidence>
<gene>
    <name evidence="9" type="ORF">SAMN06264365_11632</name>
</gene>
<keyword evidence="10" id="KW-1185">Reference proteome</keyword>
<dbReference type="Pfam" id="PF09335">
    <property type="entry name" value="VTT_dom"/>
    <property type="match status" value="1"/>
</dbReference>
<evidence type="ECO:0000256" key="1">
    <source>
        <dbReference type="ARBA" id="ARBA00004651"/>
    </source>
</evidence>
<dbReference type="PANTHER" id="PTHR30353:SF15">
    <property type="entry name" value="INNER MEMBRANE PROTEIN YABI"/>
    <property type="match status" value="1"/>
</dbReference>
<name>A0A239EQX5_9ACTN</name>
<dbReference type="InterPro" id="IPR032818">
    <property type="entry name" value="DedA-like"/>
</dbReference>
<dbReference type="Proteomes" id="UP000198415">
    <property type="component" value="Unassembled WGS sequence"/>
</dbReference>
<evidence type="ECO:0000256" key="6">
    <source>
        <dbReference type="ARBA" id="ARBA00023136"/>
    </source>
</evidence>
<dbReference type="RefSeq" id="WP_089296978.1">
    <property type="nucleotide sequence ID" value="NZ_BOMU01000081.1"/>
</dbReference>
<comment type="subcellular location">
    <subcellularLocation>
        <location evidence="1">Cell membrane</location>
        <topology evidence="1">Multi-pass membrane protein</topology>
    </subcellularLocation>
</comment>
<feature type="transmembrane region" description="Helical" evidence="7">
    <location>
        <begin position="235"/>
        <end position="256"/>
    </location>
</feature>
<dbReference type="OrthoDB" id="9813426at2"/>
<feature type="transmembrane region" description="Helical" evidence="7">
    <location>
        <begin position="407"/>
        <end position="427"/>
    </location>
</feature>
<evidence type="ECO:0000256" key="3">
    <source>
        <dbReference type="ARBA" id="ARBA00022475"/>
    </source>
</evidence>
<dbReference type="PANTHER" id="PTHR30353">
    <property type="entry name" value="INNER MEMBRANE PROTEIN DEDA-RELATED"/>
    <property type="match status" value="1"/>
</dbReference>